<name>A0ACA9NZM2_9GLOM</name>
<keyword evidence="2" id="KW-1185">Reference proteome</keyword>
<gene>
    <name evidence="1" type="ORF">ACOLOM_LOCUS9534</name>
</gene>
<dbReference type="Proteomes" id="UP000789525">
    <property type="component" value="Unassembled WGS sequence"/>
</dbReference>
<evidence type="ECO:0000313" key="2">
    <source>
        <dbReference type="Proteomes" id="UP000789525"/>
    </source>
</evidence>
<accession>A0ACA9NZM2</accession>
<protein>
    <submittedName>
        <fullName evidence="1">11068_t:CDS:1</fullName>
    </submittedName>
</protein>
<reference evidence="1" key="1">
    <citation type="submission" date="2021-06" db="EMBL/GenBank/DDBJ databases">
        <authorList>
            <person name="Kallberg Y."/>
            <person name="Tangrot J."/>
            <person name="Rosling A."/>
        </authorList>
    </citation>
    <scope>NUCLEOTIDE SEQUENCE</scope>
    <source>
        <strain evidence="1">CL356</strain>
    </source>
</reference>
<organism evidence="1 2">
    <name type="scientific">Acaulospora colombiana</name>
    <dbReference type="NCBI Taxonomy" id="27376"/>
    <lineage>
        <taxon>Eukaryota</taxon>
        <taxon>Fungi</taxon>
        <taxon>Fungi incertae sedis</taxon>
        <taxon>Mucoromycota</taxon>
        <taxon>Glomeromycotina</taxon>
        <taxon>Glomeromycetes</taxon>
        <taxon>Diversisporales</taxon>
        <taxon>Acaulosporaceae</taxon>
        <taxon>Acaulospora</taxon>
    </lineage>
</organism>
<sequence>MPIAGQKLTPAALAGASALVNVPPECPPDSEQLGRSTWTFLHTAAAYYPEKPTPQHRRSMLSLLTSLPILYPCSYCAEHLGGEMEKNPPDVSSREKLSQWLCNVHNEVNERLGKEKFDCSRVLERWKDGPADGSSAKVLQATSPTFDESRSILPISASVRNVAIALTSGKLVTIDEQKKLKVWDLHSLD</sequence>
<feature type="non-terminal residue" evidence="1">
    <location>
        <position position="189"/>
    </location>
</feature>
<comment type="caution">
    <text evidence="1">The sequence shown here is derived from an EMBL/GenBank/DDBJ whole genome shotgun (WGS) entry which is preliminary data.</text>
</comment>
<evidence type="ECO:0000313" key="1">
    <source>
        <dbReference type="EMBL" id="CAG8685554.1"/>
    </source>
</evidence>
<proteinExistence type="predicted"/>
<dbReference type="EMBL" id="CAJVPT010027908">
    <property type="protein sequence ID" value="CAG8685554.1"/>
    <property type="molecule type" value="Genomic_DNA"/>
</dbReference>